<sequence>MVPNLDAPGSPRQLHPPPTATETRKWKRESRRREIENWTRCTQGRQNIA</sequence>
<dbReference type="Proteomes" id="UP000634136">
    <property type="component" value="Unassembled WGS sequence"/>
</dbReference>
<feature type="region of interest" description="Disordered" evidence="1">
    <location>
        <begin position="1"/>
        <end position="49"/>
    </location>
</feature>
<evidence type="ECO:0000313" key="3">
    <source>
        <dbReference type="Proteomes" id="UP000634136"/>
    </source>
</evidence>
<reference evidence="2" key="1">
    <citation type="submission" date="2020-09" db="EMBL/GenBank/DDBJ databases">
        <title>Genome-Enabled Discovery of Anthraquinone Biosynthesis in Senna tora.</title>
        <authorList>
            <person name="Kang S.-H."/>
            <person name="Pandey R.P."/>
            <person name="Lee C.-M."/>
            <person name="Sim J.-S."/>
            <person name="Jeong J.-T."/>
            <person name="Choi B.-S."/>
            <person name="Jung M."/>
            <person name="Ginzburg D."/>
            <person name="Zhao K."/>
            <person name="Won S.Y."/>
            <person name="Oh T.-J."/>
            <person name="Yu Y."/>
            <person name="Kim N.-H."/>
            <person name="Lee O.R."/>
            <person name="Lee T.-H."/>
            <person name="Bashyal P."/>
            <person name="Kim T.-S."/>
            <person name="Lee W.-H."/>
            <person name="Kawkins C."/>
            <person name="Kim C.-K."/>
            <person name="Kim J.S."/>
            <person name="Ahn B.O."/>
            <person name="Rhee S.Y."/>
            <person name="Sohng J.K."/>
        </authorList>
    </citation>
    <scope>NUCLEOTIDE SEQUENCE</scope>
    <source>
        <tissue evidence="2">Leaf</tissue>
    </source>
</reference>
<evidence type="ECO:0000313" key="2">
    <source>
        <dbReference type="EMBL" id="KAF7807177.1"/>
    </source>
</evidence>
<dbReference type="EMBL" id="JAAIUW010000012">
    <property type="protein sequence ID" value="KAF7807177.1"/>
    <property type="molecule type" value="Genomic_DNA"/>
</dbReference>
<comment type="caution">
    <text evidence="2">The sequence shown here is derived from an EMBL/GenBank/DDBJ whole genome shotgun (WGS) entry which is preliminary data.</text>
</comment>
<accession>A0A834SNH8</accession>
<feature type="compositionally biased region" description="Polar residues" evidence="1">
    <location>
        <begin position="39"/>
        <end position="49"/>
    </location>
</feature>
<gene>
    <name evidence="2" type="ORF">G2W53_039338</name>
</gene>
<organism evidence="2 3">
    <name type="scientific">Senna tora</name>
    <dbReference type="NCBI Taxonomy" id="362788"/>
    <lineage>
        <taxon>Eukaryota</taxon>
        <taxon>Viridiplantae</taxon>
        <taxon>Streptophyta</taxon>
        <taxon>Embryophyta</taxon>
        <taxon>Tracheophyta</taxon>
        <taxon>Spermatophyta</taxon>
        <taxon>Magnoliopsida</taxon>
        <taxon>eudicotyledons</taxon>
        <taxon>Gunneridae</taxon>
        <taxon>Pentapetalae</taxon>
        <taxon>rosids</taxon>
        <taxon>fabids</taxon>
        <taxon>Fabales</taxon>
        <taxon>Fabaceae</taxon>
        <taxon>Caesalpinioideae</taxon>
        <taxon>Cassia clade</taxon>
        <taxon>Senna</taxon>
    </lineage>
</organism>
<evidence type="ECO:0000256" key="1">
    <source>
        <dbReference type="SAM" id="MobiDB-lite"/>
    </source>
</evidence>
<protein>
    <submittedName>
        <fullName evidence="2">Uncharacterized protein</fullName>
    </submittedName>
</protein>
<proteinExistence type="predicted"/>
<dbReference type="AlphaFoldDB" id="A0A834SNH8"/>
<name>A0A834SNH8_9FABA</name>
<keyword evidence="3" id="KW-1185">Reference proteome</keyword>